<gene>
    <name evidence="13" type="ORF">GL58_18515</name>
</gene>
<evidence type="ECO:0000256" key="1">
    <source>
        <dbReference type="ARBA" id="ARBA00004236"/>
    </source>
</evidence>
<dbReference type="EMBL" id="JNVD01000030">
    <property type="protein sequence ID" value="KOC19207.1"/>
    <property type="molecule type" value="Genomic_DNA"/>
</dbReference>
<sequence>MQLDTIGANSGSKFLRSTMSSSSKLHPNRHSLQQGKVRPALLASVVLALAAAGGGYWWYTQKQGTSGDTSASAAPKQGAGGPGARAGRNGRAGPGGPGGPGGMSQAQPVSVGVVEQRDMRVLVSAIGTMNARATAVVRAKVSGELLKLHFKEGDEVKAGQLLAEIDPRSFAASLAQVQGSLARDQAQLKNAQLDLQRYKELQAQDSIARQQVDTQAALVRQLQGTVAADQGQVDAAKLQLSYTRITAPISGRLGLRQADLGNVVNPSDANGLVTITQIRPIDAVFSIPETHVGTLAQQLREGKVMPVELWDREQKQMLAKGQLNALDNTIDTTTGTVKAKASFDNAERKLFANQFVNVKLQLRQLDQALVVPANAVQNNFVYLVKPDNTVTQRKITVGVTDGDYVSVRGELEPGDKVVTDGIDRLREGAQVTVVDSEKVKKVDQAVQDAANQPRGMMRNLSPEQREKVAKMTPEERKEFFQKLRAERGANGGNAGPGPGPRGTDARGDQPREAQGSPSRPDGKAQAKPDAKPAAANEARPQAGDERGEGGEARTERSEGRGERPQLTPEQRAKLEALSPEERRAFLQKLRAEREANGQTGTAAGGTAR</sequence>
<evidence type="ECO:0000256" key="7">
    <source>
        <dbReference type="SAM" id="MobiDB-lite"/>
    </source>
</evidence>
<evidence type="ECO:0000259" key="10">
    <source>
        <dbReference type="Pfam" id="PF25917"/>
    </source>
</evidence>
<keyword evidence="6 8" id="KW-0472">Membrane</keyword>
<feature type="compositionally biased region" description="Basic and acidic residues" evidence="7">
    <location>
        <begin position="570"/>
        <end position="595"/>
    </location>
</feature>
<feature type="compositionally biased region" description="Gly residues" evidence="7">
    <location>
        <begin position="78"/>
        <end position="102"/>
    </location>
</feature>
<dbReference type="InterPro" id="IPR058624">
    <property type="entry name" value="MdtA-like_HH"/>
</dbReference>
<evidence type="ECO:0000256" key="3">
    <source>
        <dbReference type="ARBA" id="ARBA00022448"/>
    </source>
</evidence>
<evidence type="ECO:0000256" key="4">
    <source>
        <dbReference type="ARBA" id="ARBA00022475"/>
    </source>
</evidence>
<comment type="caution">
    <text evidence="13">The sequence shown here is derived from an EMBL/GenBank/DDBJ whole genome shotgun (WGS) entry which is preliminary data.</text>
</comment>
<feature type="domain" description="Multidrug resistance protein MdtA-like C-terminal permuted SH3" evidence="12">
    <location>
        <begin position="367"/>
        <end position="424"/>
    </location>
</feature>
<dbReference type="Gene3D" id="2.40.50.100">
    <property type="match status" value="1"/>
</dbReference>
<feature type="transmembrane region" description="Helical" evidence="8">
    <location>
        <begin position="39"/>
        <end position="59"/>
    </location>
</feature>
<dbReference type="PANTHER" id="PTHR30469">
    <property type="entry name" value="MULTIDRUG RESISTANCE PROTEIN MDTA"/>
    <property type="match status" value="1"/>
</dbReference>
<feature type="compositionally biased region" description="Basic and acidic residues" evidence="7">
    <location>
        <begin position="542"/>
        <end position="563"/>
    </location>
</feature>
<evidence type="ECO:0000313" key="13">
    <source>
        <dbReference type="EMBL" id="KOC19207.1"/>
    </source>
</evidence>
<comment type="subcellular location">
    <subcellularLocation>
        <location evidence="1">Cell membrane</location>
    </subcellularLocation>
</comment>
<name>A0A0L7MBC7_COMTE</name>
<feature type="domain" description="Multidrug resistance protein MdtA-like beta-barrel" evidence="11">
    <location>
        <begin position="280"/>
        <end position="362"/>
    </location>
</feature>
<evidence type="ECO:0000256" key="6">
    <source>
        <dbReference type="ARBA" id="ARBA00023136"/>
    </source>
</evidence>
<dbReference type="Pfam" id="PF25967">
    <property type="entry name" value="RND-MFP_C"/>
    <property type="match status" value="1"/>
</dbReference>
<dbReference type="NCBIfam" id="TIGR01730">
    <property type="entry name" value="RND_mfp"/>
    <property type="match status" value="1"/>
</dbReference>
<dbReference type="InterPro" id="IPR058625">
    <property type="entry name" value="MdtA-like_BSH"/>
</dbReference>
<dbReference type="PANTHER" id="PTHR30469:SF12">
    <property type="entry name" value="MULTIDRUG RESISTANCE PROTEIN MDTA"/>
    <property type="match status" value="1"/>
</dbReference>
<evidence type="ECO:0000256" key="2">
    <source>
        <dbReference type="ARBA" id="ARBA00009477"/>
    </source>
</evidence>
<keyword evidence="5" id="KW-0997">Cell inner membrane</keyword>
<reference evidence="14" key="1">
    <citation type="submission" date="2014-06" db="EMBL/GenBank/DDBJ databases">
        <title>Draft genome sequence of C. testosteroni WDL7.</title>
        <authorList>
            <person name="Wu Y."/>
            <person name="Seshan H."/>
            <person name="Arumugam K."/>
        </authorList>
    </citation>
    <scope>NUCLEOTIDE SEQUENCE [LARGE SCALE GENOMIC DNA]</scope>
    <source>
        <strain evidence="14">WDL7</strain>
    </source>
</reference>
<evidence type="ECO:0000256" key="5">
    <source>
        <dbReference type="ARBA" id="ARBA00022519"/>
    </source>
</evidence>
<feature type="compositionally biased region" description="Low complexity" evidence="7">
    <location>
        <begin position="599"/>
        <end position="608"/>
    </location>
</feature>
<evidence type="ECO:0000256" key="8">
    <source>
        <dbReference type="SAM" id="Phobius"/>
    </source>
</evidence>
<dbReference type="Proteomes" id="UP000037442">
    <property type="component" value="Unassembled WGS sequence"/>
</dbReference>
<feature type="compositionally biased region" description="Basic and acidic residues" evidence="7">
    <location>
        <begin position="520"/>
        <end position="530"/>
    </location>
</feature>
<feature type="domain" description="Multidrug resistance protein MdtA-like alpha-helical hairpin" evidence="9">
    <location>
        <begin position="174"/>
        <end position="243"/>
    </location>
</feature>
<comment type="similarity">
    <text evidence="2">Belongs to the membrane fusion protein (MFP) (TC 8.A.1) family.</text>
</comment>
<proteinExistence type="inferred from homology"/>
<dbReference type="GO" id="GO:1990281">
    <property type="term" value="C:efflux pump complex"/>
    <property type="evidence" value="ECO:0007669"/>
    <property type="project" value="TreeGrafter"/>
</dbReference>
<feature type="compositionally biased region" description="Polar residues" evidence="7">
    <location>
        <begin position="7"/>
        <end position="33"/>
    </location>
</feature>
<feature type="region of interest" description="Disordered" evidence="7">
    <location>
        <begin position="1"/>
        <end position="33"/>
    </location>
</feature>
<dbReference type="SUPFAM" id="SSF111369">
    <property type="entry name" value="HlyD-like secretion proteins"/>
    <property type="match status" value="1"/>
</dbReference>
<dbReference type="InterPro" id="IPR058626">
    <property type="entry name" value="MdtA-like_b-barrel"/>
</dbReference>
<evidence type="ECO:0000259" key="9">
    <source>
        <dbReference type="Pfam" id="PF25876"/>
    </source>
</evidence>
<dbReference type="AlphaFoldDB" id="A0A0L7MBC7"/>
<feature type="compositionally biased region" description="Low complexity" evidence="7">
    <location>
        <begin position="531"/>
        <end position="541"/>
    </location>
</feature>
<feature type="region of interest" description="Disordered" evidence="7">
    <location>
        <begin position="64"/>
        <end position="108"/>
    </location>
</feature>
<keyword evidence="4" id="KW-1003">Cell membrane</keyword>
<feature type="domain" description="Multidrug resistance protein MdtA-like barrel-sandwich hybrid" evidence="10">
    <location>
        <begin position="134"/>
        <end position="276"/>
    </location>
</feature>
<dbReference type="Pfam" id="PF25944">
    <property type="entry name" value="Beta-barrel_RND"/>
    <property type="match status" value="1"/>
</dbReference>
<dbReference type="Pfam" id="PF25876">
    <property type="entry name" value="HH_MFP_RND"/>
    <property type="match status" value="1"/>
</dbReference>
<dbReference type="Pfam" id="PF25917">
    <property type="entry name" value="BSH_RND"/>
    <property type="match status" value="1"/>
</dbReference>
<keyword evidence="3" id="KW-0813">Transport</keyword>
<dbReference type="Gene3D" id="1.10.287.470">
    <property type="entry name" value="Helix hairpin bin"/>
    <property type="match status" value="1"/>
</dbReference>
<feature type="compositionally biased region" description="Basic and acidic residues" evidence="7">
    <location>
        <begin position="463"/>
        <end position="487"/>
    </location>
</feature>
<evidence type="ECO:0000259" key="12">
    <source>
        <dbReference type="Pfam" id="PF25967"/>
    </source>
</evidence>
<accession>A0A0L7MBC7</accession>
<dbReference type="NCBIfam" id="NF008589">
    <property type="entry name" value="PRK11556.1"/>
    <property type="match status" value="1"/>
</dbReference>
<evidence type="ECO:0000313" key="14">
    <source>
        <dbReference type="Proteomes" id="UP000037442"/>
    </source>
</evidence>
<organism evidence="13 14">
    <name type="scientific">Comamonas testosteroni</name>
    <name type="common">Pseudomonas testosteroni</name>
    <dbReference type="NCBI Taxonomy" id="285"/>
    <lineage>
        <taxon>Bacteria</taxon>
        <taxon>Pseudomonadati</taxon>
        <taxon>Pseudomonadota</taxon>
        <taxon>Betaproteobacteria</taxon>
        <taxon>Burkholderiales</taxon>
        <taxon>Comamonadaceae</taxon>
        <taxon>Comamonas</taxon>
    </lineage>
</organism>
<dbReference type="InterPro" id="IPR006143">
    <property type="entry name" value="RND_pump_MFP"/>
</dbReference>
<dbReference type="PATRIC" id="fig|285.49.peg.3828"/>
<keyword evidence="8" id="KW-0812">Transmembrane</keyword>
<keyword evidence="8" id="KW-1133">Transmembrane helix</keyword>
<dbReference type="InterPro" id="IPR058627">
    <property type="entry name" value="MdtA-like_C"/>
</dbReference>
<evidence type="ECO:0000259" key="11">
    <source>
        <dbReference type="Pfam" id="PF25944"/>
    </source>
</evidence>
<dbReference type="Gene3D" id="2.40.420.20">
    <property type="match status" value="1"/>
</dbReference>
<dbReference type="GO" id="GO:0015562">
    <property type="term" value="F:efflux transmembrane transporter activity"/>
    <property type="evidence" value="ECO:0007669"/>
    <property type="project" value="TreeGrafter"/>
</dbReference>
<feature type="region of interest" description="Disordered" evidence="7">
    <location>
        <begin position="448"/>
        <end position="608"/>
    </location>
</feature>
<dbReference type="Gene3D" id="2.40.30.170">
    <property type="match status" value="1"/>
</dbReference>
<protein>
    <submittedName>
        <fullName evidence="13">RND transporter</fullName>
    </submittedName>
</protein>